<evidence type="ECO:0000313" key="3">
    <source>
        <dbReference type="EMBL" id="ACD93831.1"/>
    </source>
</evidence>
<dbReference type="AlphaFoldDB" id="B3E9G5"/>
<name>B3E9G5_TRIL1</name>
<accession>B3E9G5</accession>
<dbReference type="OrthoDB" id="5392771at2"/>
<feature type="chain" id="PRO_5002787683" evidence="2">
    <location>
        <begin position="20"/>
        <end position="310"/>
    </location>
</feature>
<keyword evidence="2" id="KW-0732">Signal</keyword>
<feature type="region of interest" description="Disordered" evidence="1">
    <location>
        <begin position="123"/>
        <end position="146"/>
    </location>
</feature>
<dbReference type="eggNOG" id="ENOG5033QUT">
    <property type="taxonomic scope" value="Bacteria"/>
</dbReference>
<protein>
    <submittedName>
        <fullName evidence="3">Uncharacterized protein</fullName>
    </submittedName>
</protein>
<feature type="compositionally biased region" description="Basic and acidic residues" evidence="1">
    <location>
        <begin position="123"/>
        <end position="132"/>
    </location>
</feature>
<organism evidence="3 4">
    <name type="scientific">Trichlorobacter lovleyi (strain ATCC BAA-1151 / DSM 17278 / SZ)</name>
    <name type="common">Geobacter lovleyi</name>
    <dbReference type="NCBI Taxonomy" id="398767"/>
    <lineage>
        <taxon>Bacteria</taxon>
        <taxon>Pseudomonadati</taxon>
        <taxon>Thermodesulfobacteriota</taxon>
        <taxon>Desulfuromonadia</taxon>
        <taxon>Geobacterales</taxon>
        <taxon>Geobacteraceae</taxon>
        <taxon>Trichlorobacter</taxon>
    </lineage>
</organism>
<dbReference type="Proteomes" id="UP000002420">
    <property type="component" value="Chromosome"/>
</dbReference>
<dbReference type="EMBL" id="CP001089">
    <property type="protein sequence ID" value="ACD93831.1"/>
    <property type="molecule type" value="Genomic_DNA"/>
</dbReference>
<gene>
    <name evidence="3" type="ordered locus">Glov_0094</name>
</gene>
<proteinExistence type="predicted"/>
<evidence type="ECO:0000256" key="2">
    <source>
        <dbReference type="SAM" id="SignalP"/>
    </source>
</evidence>
<sequence>MRTLLLVVCLLFATLPASAAVINVEFNFTPYLAPADPNAKQVDTIPGKAVVFLNNQVLAEQELEKRDLPVLFEEREISPAVWIPASSMGPGLRKGMNSIRVEFTPANPTQPYLARFSWSEVTDKETRTDDGAGRSTATNYGGTGKEERPVKGKVVFERAFTADFAVDRAWHHYPPITVVSPADKSSLAALLKERATLFKPNFAAAYKLLEKQPNLTVAAMQKAKCLENAYKVGIRVKAPTAEQLEAVISNSPELVLQGKGGSPLHPFNRAAFEKIKGDENQMCAAMALFTLYPPRLTVVRNPAGKWEIVE</sequence>
<evidence type="ECO:0000256" key="1">
    <source>
        <dbReference type="SAM" id="MobiDB-lite"/>
    </source>
</evidence>
<feature type="signal peptide" evidence="2">
    <location>
        <begin position="1"/>
        <end position="19"/>
    </location>
</feature>
<evidence type="ECO:0000313" key="4">
    <source>
        <dbReference type="Proteomes" id="UP000002420"/>
    </source>
</evidence>
<dbReference type="STRING" id="398767.Glov_0094"/>
<keyword evidence="4" id="KW-1185">Reference proteome</keyword>
<dbReference type="RefSeq" id="WP_012468190.1">
    <property type="nucleotide sequence ID" value="NC_010814.1"/>
</dbReference>
<dbReference type="HOGENOM" id="CLU_899000_0_0_7"/>
<reference evidence="3 4" key="1">
    <citation type="submission" date="2008-05" db="EMBL/GenBank/DDBJ databases">
        <title>Complete sequence of chromosome of Geobacter lovleyi SZ.</title>
        <authorList>
            <consortium name="US DOE Joint Genome Institute"/>
            <person name="Lucas S."/>
            <person name="Copeland A."/>
            <person name="Lapidus A."/>
            <person name="Glavina del Rio T."/>
            <person name="Dalin E."/>
            <person name="Tice H."/>
            <person name="Bruce D."/>
            <person name="Goodwin L."/>
            <person name="Pitluck S."/>
            <person name="Chertkov O."/>
            <person name="Meincke L."/>
            <person name="Brettin T."/>
            <person name="Detter J.C."/>
            <person name="Han C."/>
            <person name="Tapia R."/>
            <person name="Kuske C.R."/>
            <person name="Schmutz J."/>
            <person name="Larimer F."/>
            <person name="Land M."/>
            <person name="Hauser L."/>
            <person name="Kyrpides N."/>
            <person name="Mikhailova N."/>
            <person name="Sung Y."/>
            <person name="Fletcher K.E."/>
            <person name="Ritalahti K.M."/>
            <person name="Loeffler F.E."/>
            <person name="Richardson P."/>
        </authorList>
    </citation>
    <scope>NUCLEOTIDE SEQUENCE [LARGE SCALE GENOMIC DNA]</scope>
    <source>
        <strain evidence="4">ATCC BAA-1151 / DSM 17278 / SZ</strain>
    </source>
</reference>
<dbReference type="KEGG" id="glo:Glov_0094"/>